<name>A0ABQ8J5Z4_DERPT</name>
<evidence type="ECO:0000313" key="3">
    <source>
        <dbReference type="Proteomes" id="UP000887458"/>
    </source>
</evidence>
<sequence>MYIIFFKIIIYYFVYYKKNFVVDFEILNMYDMIVVQLYYYSYNFYLLIYTNQYNMIFLSLILPLYSQNK</sequence>
<evidence type="ECO:0000313" key="2">
    <source>
        <dbReference type="EMBL" id="KAH9417948.1"/>
    </source>
</evidence>
<organism evidence="2 3">
    <name type="scientific">Dermatophagoides pteronyssinus</name>
    <name type="common">European house dust mite</name>
    <dbReference type="NCBI Taxonomy" id="6956"/>
    <lineage>
        <taxon>Eukaryota</taxon>
        <taxon>Metazoa</taxon>
        <taxon>Ecdysozoa</taxon>
        <taxon>Arthropoda</taxon>
        <taxon>Chelicerata</taxon>
        <taxon>Arachnida</taxon>
        <taxon>Acari</taxon>
        <taxon>Acariformes</taxon>
        <taxon>Sarcoptiformes</taxon>
        <taxon>Astigmata</taxon>
        <taxon>Psoroptidia</taxon>
        <taxon>Analgoidea</taxon>
        <taxon>Pyroglyphidae</taxon>
        <taxon>Dermatophagoidinae</taxon>
        <taxon>Dermatophagoides</taxon>
    </lineage>
</organism>
<reference evidence="2 3" key="2">
    <citation type="journal article" date="2022" name="Mol. Biol. Evol.">
        <title>Comparative Genomics Reveals Insights into the Divergent Evolution of Astigmatic Mites and Household Pest Adaptations.</title>
        <authorList>
            <person name="Xiong Q."/>
            <person name="Wan A.T."/>
            <person name="Liu X."/>
            <person name="Fung C.S."/>
            <person name="Xiao X."/>
            <person name="Malainual N."/>
            <person name="Hou J."/>
            <person name="Wang L."/>
            <person name="Wang M."/>
            <person name="Yang K.Y."/>
            <person name="Cui Y."/>
            <person name="Leung E.L."/>
            <person name="Nong W."/>
            <person name="Shin S.K."/>
            <person name="Au S.W."/>
            <person name="Jeong K.Y."/>
            <person name="Chew F.T."/>
            <person name="Hui J.H."/>
            <person name="Leung T.F."/>
            <person name="Tungtrongchitr A."/>
            <person name="Zhong N."/>
            <person name="Liu Z."/>
            <person name="Tsui S.K."/>
        </authorList>
    </citation>
    <scope>NUCLEOTIDE SEQUENCE [LARGE SCALE GENOMIC DNA]</scope>
    <source>
        <strain evidence="2">Derp</strain>
    </source>
</reference>
<proteinExistence type="predicted"/>
<dbReference type="EMBL" id="NJHN03000068">
    <property type="protein sequence ID" value="KAH9417948.1"/>
    <property type="molecule type" value="Genomic_DNA"/>
</dbReference>
<feature type="transmembrane region" description="Helical" evidence="1">
    <location>
        <begin position="46"/>
        <end position="65"/>
    </location>
</feature>
<comment type="caution">
    <text evidence="2">The sequence shown here is derived from an EMBL/GenBank/DDBJ whole genome shotgun (WGS) entry which is preliminary data.</text>
</comment>
<feature type="transmembrane region" description="Helical" evidence="1">
    <location>
        <begin position="20"/>
        <end position="40"/>
    </location>
</feature>
<dbReference type="Proteomes" id="UP000887458">
    <property type="component" value="Unassembled WGS sequence"/>
</dbReference>
<keyword evidence="1" id="KW-0472">Membrane</keyword>
<accession>A0ABQ8J5Z4</accession>
<reference evidence="2 3" key="1">
    <citation type="journal article" date="2018" name="J. Allergy Clin. Immunol.">
        <title>High-quality assembly of Dermatophagoides pteronyssinus genome and transcriptome reveals a wide range of novel allergens.</title>
        <authorList>
            <person name="Liu X.Y."/>
            <person name="Yang K.Y."/>
            <person name="Wang M.Q."/>
            <person name="Kwok J.S."/>
            <person name="Zeng X."/>
            <person name="Yang Z."/>
            <person name="Xiao X.J."/>
            <person name="Lau C.P."/>
            <person name="Li Y."/>
            <person name="Huang Z.M."/>
            <person name="Ba J.G."/>
            <person name="Yim A.K."/>
            <person name="Ouyang C.Y."/>
            <person name="Ngai S.M."/>
            <person name="Chan T.F."/>
            <person name="Leung E.L."/>
            <person name="Liu L."/>
            <person name="Liu Z.G."/>
            <person name="Tsui S.K."/>
        </authorList>
    </citation>
    <scope>NUCLEOTIDE SEQUENCE [LARGE SCALE GENOMIC DNA]</scope>
    <source>
        <strain evidence="2">Derp</strain>
    </source>
</reference>
<protein>
    <submittedName>
        <fullName evidence="2">Uncharacterized protein</fullName>
    </submittedName>
</protein>
<keyword evidence="3" id="KW-1185">Reference proteome</keyword>
<evidence type="ECO:0000256" key="1">
    <source>
        <dbReference type="SAM" id="Phobius"/>
    </source>
</evidence>
<keyword evidence="1" id="KW-0812">Transmembrane</keyword>
<gene>
    <name evidence="2" type="ORF">DERP_014412</name>
</gene>
<keyword evidence="1" id="KW-1133">Transmembrane helix</keyword>